<dbReference type="EMBL" id="PGOL01003139">
    <property type="protein sequence ID" value="PKI42690.1"/>
    <property type="molecule type" value="Genomic_DNA"/>
</dbReference>
<organism evidence="1 2">
    <name type="scientific">Punica granatum</name>
    <name type="common">Pomegranate</name>
    <dbReference type="NCBI Taxonomy" id="22663"/>
    <lineage>
        <taxon>Eukaryota</taxon>
        <taxon>Viridiplantae</taxon>
        <taxon>Streptophyta</taxon>
        <taxon>Embryophyta</taxon>
        <taxon>Tracheophyta</taxon>
        <taxon>Spermatophyta</taxon>
        <taxon>Magnoliopsida</taxon>
        <taxon>eudicotyledons</taxon>
        <taxon>Gunneridae</taxon>
        <taxon>Pentapetalae</taxon>
        <taxon>rosids</taxon>
        <taxon>malvids</taxon>
        <taxon>Myrtales</taxon>
        <taxon>Lythraceae</taxon>
        <taxon>Punica</taxon>
    </lineage>
</organism>
<proteinExistence type="predicted"/>
<evidence type="ECO:0000313" key="1">
    <source>
        <dbReference type="EMBL" id="PKI42690.1"/>
    </source>
</evidence>
<dbReference type="Proteomes" id="UP000233551">
    <property type="component" value="Unassembled WGS sequence"/>
</dbReference>
<dbReference type="AlphaFoldDB" id="A0A2I0IG67"/>
<sequence>MVGDDKPLQGLPFFIFFKIAAQYIDQMYTVLAEGLQTLAMPPRNDSPSEVTHASNVVVDPKCER</sequence>
<evidence type="ECO:0000313" key="2">
    <source>
        <dbReference type="Proteomes" id="UP000233551"/>
    </source>
</evidence>
<reference evidence="1 2" key="1">
    <citation type="submission" date="2017-11" db="EMBL/GenBank/DDBJ databases">
        <title>De-novo sequencing of pomegranate (Punica granatum L.) genome.</title>
        <authorList>
            <person name="Akparov Z."/>
            <person name="Amiraslanov A."/>
            <person name="Hajiyeva S."/>
            <person name="Abbasov M."/>
            <person name="Kaur K."/>
            <person name="Hamwieh A."/>
            <person name="Solovyev V."/>
            <person name="Salamov A."/>
            <person name="Braich B."/>
            <person name="Kosarev P."/>
            <person name="Mahmoud A."/>
            <person name="Hajiyev E."/>
            <person name="Babayeva S."/>
            <person name="Izzatullayeva V."/>
            <person name="Mammadov A."/>
            <person name="Mammadov A."/>
            <person name="Sharifova S."/>
            <person name="Ojaghi J."/>
            <person name="Eynullazada K."/>
            <person name="Bayramov B."/>
            <person name="Abdulazimova A."/>
            <person name="Shahmuradov I."/>
        </authorList>
    </citation>
    <scope>NUCLEOTIDE SEQUENCE [LARGE SCALE GENOMIC DNA]</scope>
    <source>
        <strain evidence="2">cv. AG2017</strain>
        <tissue evidence="1">Leaf</tissue>
    </source>
</reference>
<accession>A0A2I0IG67</accession>
<keyword evidence="2" id="KW-1185">Reference proteome</keyword>
<comment type="caution">
    <text evidence="1">The sequence shown here is derived from an EMBL/GenBank/DDBJ whole genome shotgun (WGS) entry which is preliminary data.</text>
</comment>
<protein>
    <submittedName>
        <fullName evidence="1">Uncharacterized protein</fullName>
    </submittedName>
</protein>
<gene>
    <name evidence="1" type="ORF">CRG98_036972</name>
</gene>
<name>A0A2I0IG67_PUNGR</name>